<evidence type="ECO:0000313" key="2">
    <source>
        <dbReference type="Proteomes" id="UP000597444"/>
    </source>
</evidence>
<organism evidence="1 2">
    <name type="scientific">Reticulibacter mediterranei</name>
    <dbReference type="NCBI Taxonomy" id="2778369"/>
    <lineage>
        <taxon>Bacteria</taxon>
        <taxon>Bacillati</taxon>
        <taxon>Chloroflexota</taxon>
        <taxon>Ktedonobacteria</taxon>
        <taxon>Ktedonobacterales</taxon>
        <taxon>Reticulibacteraceae</taxon>
        <taxon>Reticulibacter</taxon>
    </lineage>
</organism>
<name>A0A8J3INV4_9CHLR</name>
<evidence type="ECO:0008006" key="3">
    <source>
        <dbReference type="Google" id="ProtNLM"/>
    </source>
</evidence>
<dbReference type="EMBL" id="BNJK01000001">
    <property type="protein sequence ID" value="GHO95780.1"/>
    <property type="molecule type" value="Genomic_DNA"/>
</dbReference>
<reference evidence="1" key="1">
    <citation type="submission" date="2020-10" db="EMBL/GenBank/DDBJ databases">
        <title>Taxonomic study of unclassified bacteria belonging to the class Ktedonobacteria.</title>
        <authorList>
            <person name="Yabe S."/>
            <person name="Wang C.M."/>
            <person name="Zheng Y."/>
            <person name="Sakai Y."/>
            <person name="Cavaletti L."/>
            <person name="Monciardini P."/>
            <person name="Donadio S."/>
        </authorList>
    </citation>
    <scope>NUCLEOTIDE SEQUENCE</scope>
    <source>
        <strain evidence="1">ID150040</strain>
    </source>
</reference>
<gene>
    <name evidence="1" type="ORF">KSF_058280</name>
</gene>
<dbReference type="Proteomes" id="UP000597444">
    <property type="component" value="Unassembled WGS sequence"/>
</dbReference>
<accession>A0A8J3INV4</accession>
<proteinExistence type="predicted"/>
<dbReference type="AlphaFoldDB" id="A0A8J3INV4"/>
<comment type="caution">
    <text evidence="1">The sequence shown here is derived from an EMBL/GenBank/DDBJ whole genome shotgun (WGS) entry which is preliminary data.</text>
</comment>
<evidence type="ECO:0000313" key="1">
    <source>
        <dbReference type="EMBL" id="GHO95780.1"/>
    </source>
</evidence>
<sequence length="74" mass="8014">MLLDKNKRGLYRTKDGYTINADINGAGNIIRKIAPDAFSEAEGVEDGKAVLASLVAHPVRLVITPHEPKKLTMA</sequence>
<keyword evidence="2" id="KW-1185">Reference proteome</keyword>
<protein>
    <recommendedName>
        <fullName evidence="3">Transposase</fullName>
    </recommendedName>
</protein>